<name>A0A1M6E906_9FIRM</name>
<dbReference type="Proteomes" id="UP000184442">
    <property type="component" value="Unassembled WGS sequence"/>
</dbReference>
<accession>A0A1M6E906</accession>
<feature type="domain" description="HTH araC/xylS-type" evidence="4">
    <location>
        <begin position="195"/>
        <end position="293"/>
    </location>
</feature>
<dbReference type="SUPFAM" id="SSF46689">
    <property type="entry name" value="Homeodomain-like"/>
    <property type="match status" value="2"/>
</dbReference>
<keyword evidence="1" id="KW-0805">Transcription regulation</keyword>
<evidence type="ECO:0000256" key="3">
    <source>
        <dbReference type="ARBA" id="ARBA00023163"/>
    </source>
</evidence>
<reference evidence="5 6" key="1">
    <citation type="submission" date="2016-11" db="EMBL/GenBank/DDBJ databases">
        <authorList>
            <person name="Jaros S."/>
            <person name="Januszkiewicz K."/>
            <person name="Wedrychowicz H."/>
        </authorList>
    </citation>
    <scope>NUCLEOTIDE SEQUENCE [LARGE SCALE GENOMIC DNA]</scope>
    <source>
        <strain evidence="5 6">DSM 19022</strain>
    </source>
</reference>
<dbReference type="GO" id="GO:0043565">
    <property type="term" value="F:sequence-specific DNA binding"/>
    <property type="evidence" value="ECO:0007669"/>
    <property type="project" value="InterPro"/>
</dbReference>
<dbReference type="InterPro" id="IPR018060">
    <property type="entry name" value="HTH_AraC"/>
</dbReference>
<dbReference type="Pfam" id="PF12833">
    <property type="entry name" value="HTH_18"/>
    <property type="match status" value="1"/>
</dbReference>
<dbReference type="EMBL" id="FQZS01000008">
    <property type="protein sequence ID" value="SHI81942.1"/>
    <property type="molecule type" value="Genomic_DNA"/>
</dbReference>
<keyword evidence="6" id="KW-1185">Reference proteome</keyword>
<protein>
    <submittedName>
        <fullName evidence="5">AraC-type DNA-binding protein</fullName>
    </submittedName>
</protein>
<dbReference type="PRINTS" id="PR00032">
    <property type="entry name" value="HTHARAC"/>
</dbReference>
<keyword evidence="2 5" id="KW-0238">DNA-binding</keyword>
<dbReference type="InterPro" id="IPR009057">
    <property type="entry name" value="Homeodomain-like_sf"/>
</dbReference>
<evidence type="ECO:0000259" key="4">
    <source>
        <dbReference type="PROSITE" id="PS01124"/>
    </source>
</evidence>
<dbReference type="AlphaFoldDB" id="A0A1M6E906"/>
<keyword evidence="3" id="KW-0804">Transcription</keyword>
<organism evidence="5 6">
    <name type="scientific">Lutispora thermophila DSM 19022</name>
    <dbReference type="NCBI Taxonomy" id="1122184"/>
    <lineage>
        <taxon>Bacteria</taxon>
        <taxon>Bacillati</taxon>
        <taxon>Bacillota</taxon>
        <taxon>Clostridia</taxon>
        <taxon>Lutisporales</taxon>
        <taxon>Lutisporaceae</taxon>
        <taxon>Lutispora</taxon>
    </lineage>
</organism>
<dbReference type="STRING" id="1122184.SAMN02745176_01494"/>
<dbReference type="GO" id="GO:0003700">
    <property type="term" value="F:DNA-binding transcription factor activity"/>
    <property type="evidence" value="ECO:0007669"/>
    <property type="project" value="InterPro"/>
</dbReference>
<dbReference type="PANTHER" id="PTHR43280:SF28">
    <property type="entry name" value="HTH-TYPE TRANSCRIPTIONAL ACTIVATOR RHAS"/>
    <property type="match status" value="1"/>
</dbReference>
<dbReference type="PANTHER" id="PTHR43280">
    <property type="entry name" value="ARAC-FAMILY TRANSCRIPTIONAL REGULATOR"/>
    <property type="match status" value="1"/>
</dbReference>
<sequence>MTVDMEKVICLAGHIPFSNIGNSKVVIENFCSKDMAIIATNRATSITRGTHAHNSFEFCICHANIPSIIADNRLIDGFSGAMIAFNPLQEHGIMKDLKGFNLCGIHVDRKIVESVASELYGSPNIVFSNDLSTINHDINLLLNLFLEELRYKQVGHEFIVENLALIIVGNFIRNIKHNLSAKPHNKSRGYKENIKKVIDYMNEHYTNLLSCDELSELINMNKYRFIRVFKKQMNKTPYEYLLDLKIEKAKKMLKTKDYTITEISMMCGFSSHSHFTTIFKKKTGLSPTEYRMSP</sequence>
<dbReference type="PROSITE" id="PS00041">
    <property type="entry name" value="HTH_ARAC_FAMILY_1"/>
    <property type="match status" value="1"/>
</dbReference>
<evidence type="ECO:0000313" key="6">
    <source>
        <dbReference type="Proteomes" id="UP000184442"/>
    </source>
</evidence>
<dbReference type="InterPro" id="IPR018062">
    <property type="entry name" value="HTH_AraC-typ_CS"/>
</dbReference>
<evidence type="ECO:0000256" key="2">
    <source>
        <dbReference type="ARBA" id="ARBA00023125"/>
    </source>
</evidence>
<proteinExistence type="predicted"/>
<evidence type="ECO:0000256" key="1">
    <source>
        <dbReference type="ARBA" id="ARBA00023015"/>
    </source>
</evidence>
<dbReference type="RefSeq" id="WP_073025597.1">
    <property type="nucleotide sequence ID" value="NZ_FQZS01000008.1"/>
</dbReference>
<gene>
    <name evidence="5" type="ORF">SAMN02745176_01494</name>
</gene>
<dbReference type="Gene3D" id="1.10.10.60">
    <property type="entry name" value="Homeodomain-like"/>
    <property type="match status" value="2"/>
</dbReference>
<dbReference type="PROSITE" id="PS01124">
    <property type="entry name" value="HTH_ARAC_FAMILY_2"/>
    <property type="match status" value="1"/>
</dbReference>
<evidence type="ECO:0000313" key="5">
    <source>
        <dbReference type="EMBL" id="SHI81942.1"/>
    </source>
</evidence>
<dbReference type="SMART" id="SM00342">
    <property type="entry name" value="HTH_ARAC"/>
    <property type="match status" value="1"/>
</dbReference>
<dbReference type="OrthoDB" id="324626at2"/>
<dbReference type="InterPro" id="IPR020449">
    <property type="entry name" value="Tscrpt_reg_AraC-type_HTH"/>
</dbReference>